<accession>A0A0P1LBR0</accession>
<reference evidence="11 12" key="1">
    <citation type="submission" date="2015-11" db="EMBL/GenBank/DDBJ databases">
        <authorList>
            <person name="Zhang Y."/>
            <person name="Guo Z."/>
        </authorList>
    </citation>
    <scope>NUCLEOTIDE SEQUENCE [LARGE SCALE GENOMIC DNA]</scope>
    <source>
        <strain evidence="11">JGI-4</strain>
    </source>
</reference>
<dbReference type="UniPathway" id="UPA00053">
    <property type="reaction ID" value="UER00089"/>
</dbReference>
<dbReference type="PANTHER" id="PTHR21090:SF5">
    <property type="entry name" value="PENTAFUNCTIONAL AROM POLYPEPTIDE"/>
    <property type="match status" value="1"/>
</dbReference>
<dbReference type="Gene3D" id="3.65.10.10">
    <property type="entry name" value="Enolpyruvate transferase domain"/>
    <property type="match status" value="2"/>
</dbReference>
<dbReference type="GO" id="GO:0005737">
    <property type="term" value="C:cytoplasm"/>
    <property type="evidence" value="ECO:0007669"/>
    <property type="project" value="UniProtKB-SubCell"/>
</dbReference>
<protein>
    <recommendedName>
        <fullName evidence="9">3-phosphoshikimate 1-carboxyvinyltransferase</fullName>
        <ecNumber evidence="9">2.5.1.19</ecNumber>
    </recommendedName>
    <alternativeName>
        <fullName evidence="9">5-enolpyruvylshikimate-3-phosphate synthase</fullName>
        <shortName evidence="9">EPSP synthase</shortName>
        <shortName evidence="9">EPSPS</shortName>
    </alternativeName>
</protein>
<proteinExistence type="inferred from homology"/>
<feature type="binding site" evidence="9">
    <location>
        <position position="24"/>
    </location>
    <ligand>
        <name>3-phosphoshikimate</name>
        <dbReference type="ChEBI" id="CHEBI:145989"/>
    </ligand>
</feature>
<accession>A0A0P1LU56</accession>
<keyword evidence="6 9" id="KW-0808">Transferase</keyword>
<comment type="similarity">
    <text evidence="3 9">Belongs to the EPSP synthase family.</text>
</comment>
<name>A0A0P1MJS6_9BACT</name>
<gene>
    <name evidence="9" type="primary">aroA</name>
    <name evidence="11" type="ORF">JGI4_00800</name>
</gene>
<accession>A0A0P1M2K6</accession>
<dbReference type="Proteomes" id="UP000182011">
    <property type="component" value="Unassembled WGS sequence"/>
</dbReference>
<dbReference type="FunFam" id="3.65.10.10:FF:000005">
    <property type="entry name" value="3-phosphoshikimate 1-carboxyvinyltransferase"/>
    <property type="match status" value="1"/>
</dbReference>
<evidence type="ECO:0000256" key="8">
    <source>
        <dbReference type="ARBA" id="ARBA00044633"/>
    </source>
</evidence>
<dbReference type="EC" id="2.5.1.19" evidence="9"/>
<dbReference type="PIRSF" id="PIRSF000505">
    <property type="entry name" value="EPSPS"/>
    <property type="match status" value="1"/>
</dbReference>
<accession>A0A0P1P5U2</accession>
<accession>A0A0N7MR34</accession>
<dbReference type="GO" id="GO:0009073">
    <property type="term" value="P:aromatic amino acid family biosynthetic process"/>
    <property type="evidence" value="ECO:0007669"/>
    <property type="project" value="UniProtKB-KW"/>
</dbReference>
<dbReference type="HAMAP" id="MF_00210">
    <property type="entry name" value="EPSP_synth"/>
    <property type="match status" value="1"/>
</dbReference>
<dbReference type="PANTHER" id="PTHR21090">
    <property type="entry name" value="AROM/DEHYDROQUINATE SYNTHASE"/>
    <property type="match status" value="1"/>
</dbReference>
<accession>A0A0P1MBY3</accession>
<keyword evidence="5 9" id="KW-0028">Amino-acid biosynthesis</keyword>
<accession>A0A0P1MJS6</accession>
<dbReference type="Pfam" id="PF00275">
    <property type="entry name" value="EPSP_synthase"/>
    <property type="match status" value="1"/>
</dbReference>
<dbReference type="FunFam" id="3.65.10.10:FF:000006">
    <property type="entry name" value="3-phosphoshikimate 1-carboxyvinyltransferase"/>
    <property type="match status" value="1"/>
</dbReference>
<feature type="binding site" evidence="9">
    <location>
        <position position="165"/>
    </location>
    <ligand>
        <name>phosphoenolpyruvate</name>
        <dbReference type="ChEBI" id="CHEBI:58702"/>
    </ligand>
</feature>
<dbReference type="GO" id="GO:0009423">
    <property type="term" value="P:chorismate biosynthetic process"/>
    <property type="evidence" value="ECO:0007669"/>
    <property type="project" value="UniProtKB-UniRule"/>
</dbReference>
<evidence type="ECO:0000256" key="9">
    <source>
        <dbReference type="HAMAP-Rule" id="MF_00210"/>
    </source>
</evidence>
<feature type="binding site" evidence="9">
    <location>
        <position position="344"/>
    </location>
    <ligand>
        <name>phosphoenolpyruvate</name>
        <dbReference type="ChEBI" id="CHEBI:58702"/>
    </ligand>
</feature>
<evidence type="ECO:0000259" key="10">
    <source>
        <dbReference type="Pfam" id="PF00275"/>
    </source>
</evidence>
<feature type="binding site" evidence="9">
    <location>
        <position position="163"/>
    </location>
    <ligand>
        <name>3-phosphoshikimate</name>
        <dbReference type="ChEBI" id="CHEBI:145989"/>
    </ligand>
</feature>
<feature type="binding site" evidence="9">
    <location>
        <position position="313"/>
    </location>
    <ligand>
        <name>3-phosphoshikimate</name>
        <dbReference type="ChEBI" id="CHEBI:145989"/>
    </ligand>
</feature>
<dbReference type="SUPFAM" id="SSF55205">
    <property type="entry name" value="EPT/RTPC-like"/>
    <property type="match status" value="1"/>
</dbReference>
<feature type="active site" description="Proton acceptor" evidence="9">
    <location>
        <position position="313"/>
    </location>
</feature>
<dbReference type="STRING" id="1633631.GCA_001442925_00800"/>
<feature type="binding site" evidence="9">
    <location>
        <position position="19"/>
    </location>
    <ligand>
        <name>phosphoenolpyruvate</name>
        <dbReference type="ChEBI" id="CHEBI:58702"/>
    </ligand>
</feature>
<comment type="subunit">
    <text evidence="9">Monomer.</text>
</comment>
<dbReference type="PROSITE" id="PS00104">
    <property type="entry name" value="EPSP_SYNTHASE_1"/>
    <property type="match status" value="1"/>
</dbReference>
<feature type="binding site" evidence="9">
    <location>
        <position position="340"/>
    </location>
    <ligand>
        <name>3-phosphoshikimate</name>
        <dbReference type="ChEBI" id="CHEBI:145989"/>
    </ligand>
</feature>
<keyword evidence="7 9" id="KW-0057">Aromatic amino acid biosynthesis</keyword>
<evidence type="ECO:0000256" key="1">
    <source>
        <dbReference type="ARBA" id="ARBA00002174"/>
    </source>
</evidence>
<comment type="catalytic activity">
    <reaction evidence="8">
        <text>3-phosphoshikimate + phosphoenolpyruvate = 5-O-(1-carboxyvinyl)-3-phosphoshikimate + phosphate</text>
        <dbReference type="Rhea" id="RHEA:21256"/>
        <dbReference type="ChEBI" id="CHEBI:43474"/>
        <dbReference type="ChEBI" id="CHEBI:57701"/>
        <dbReference type="ChEBI" id="CHEBI:58702"/>
        <dbReference type="ChEBI" id="CHEBI:145989"/>
        <dbReference type="EC" id="2.5.1.19"/>
    </reaction>
    <physiologicalReaction direction="left-to-right" evidence="8">
        <dbReference type="Rhea" id="RHEA:21257"/>
    </physiologicalReaction>
</comment>
<dbReference type="GO" id="GO:0003866">
    <property type="term" value="F:3-phosphoshikimate 1-carboxyvinyltransferase activity"/>
    <property type="evidence" value="ECO:0007669"/>
    <property type="project" value="UniProtKB-UniRule"/>
</dbReference>
<dbReference type="InterPro" id="IPR006264">
    <property type="entry name" value="EPSP_synthase"/>
</dbReference>
<dbReference type="PROSITE" id="PS00885">
    <property type="entry name" value="EPSP_SYNTHASE_2"/>
    <property type="match status" value="1"/>
</dbReference>
<dbReference type="InterPro" id="IPR036968">
    <property type="entry name" value="Enolpyruvate_Tfrase_sf"/>
</dbReference>
<dbReference type="AlphaFoldDB" id="A0A0P1MJS6"/>
<evidence type="ECO:0000256" key="2">
    <source>
        <dbReference type="ARBA" id="ARBA00004811"/>
    </source>
</evidence>
<comment type="function">
    <text evidence="1 9">Catalyzes the transfer of the enolpyruvyl moiety of phosphoenolpyruvate (PEP) to the 5-hydroxyl of shikimate-3-phosphate (S3P) to produce enolpyruvyl shikimate-3-phosphate and inorganic phosphate.</text>
</comment>
<comment type="subcellular location">
    <subcellularLocation>
        <location evidence="9">Cytoplasm</location>
    </subcellularLocation>
</comment>
<evidence type="ECO:0000256" key="3">
    <source>
        <dbReference type="ARBA" id="ARBA00009948"/>
    </source>
</evidence>
<accession>A0A0P1M3G2</accession>
<dbReference type="OrthoDB" id="9809920at2"/>
<comment type="pathway">
    <text evidence="2 9">Metabolic intermediate biosynthesis; chorismate biosynthesis; chorismate from D-erythrose 4-phosphate and phosphoenolpyruvate: step 6/7.</text>
</comment>
<accession>A0A0P1P6R1</accession>
<evidence type="ECO:0000313" key="12">
    <source>
        <dbReference type="Proteomes" id="UP000182011"/>
    </source>
</evidence>
<feature type="binding site" evidence="9">
    <location>
        <position position="165"/>
    </location>
    <ligand>
        <name>3-phosphoshikimate</name>
        <dbReference type="ChEBI" id="CHEBI:145989"/>
    </ligand>
</feature>
<dbReference type="InterPro" id="IPR001986">
    <property type="entry name" value="Enolpyruvate_Tfrase_dom"/>
</dbReference>
<dbReference type="InterPro" id="IPR013792">
    <property type="entry name" value="RNA3'P_cycl/enolpyr_Trfase_a/b"/>
</dbReference>
<evidence type="ECO:0000256" key="4">
    <source>
        <dbReference type="ARBA" id="ARBA00022490"/>
    </source>
</evidence>
<evidence type="ECO:0000256" key="7">
    <source>
        <dbReference type="ARBA" id="ARBA00023141"/>
    </source>
</evidence>
<keyword evidence="4 9" id="KW-0963">Cytoplasm</keyword>
<evidence type="ECO:0000313" key="11">
    <source>
        <dbReference type="EMBL" id="CUU03639.1"/>
    </source>
</evidence>
<organism evidence="11 12">
    <name type="scientific">Candidatus Kryptonium thompsonii</name>
    <dbReference type="NCBI Taxonomy" id="1633631"/>
    <lineage>
        <taxon>Bacteria</taxon>
        <taxon>Pseudomonadati</taxon>
        <taxon>Candidatus Kryptoniota</taxon>
        <taxon>Candidatus Kryptonium</taxon>
    </lineage>
</organism>
<evidence type="ECO:0000256" key="6">
    <source>
        <dbReference type="ARBA" id="ARBA00022679"/>
    </source>
</evidence>
<dbReference type="GO" id="GO:0008652">
    <property type="term" value="P:amino acid biosynthetic process"/>
    <property type="evidence" value="ECO:0007669"/>
    <property type="project" value="UniProtKB-KW"/>
</dbReference>
<feature type="binding site" evidence="9">
    <location>
        <position position="118"/>
    </location>
    <ligand>
        <name>phosphoenolpyruvate</name>
        <dbReference type="ChEBI" id="CHEBI:58702"/>
    </ligand>
</feature>
<feature type="binding site" evidence="9">
    <location>
        <position position="386"/>
    </location>
    <ligand>
        <name>phosphoenolpyruvate</name>
        <dbReference type="ChEBI" id="CHEBI:58702"/>
    </ligand>
</feature>
<comment type="caution">
    <text evidence="9">Lacks conserved residue(s) required for the propagation of feature annotation.</text>
</comment>
<feature type="binding site" evidence="9">
    <location>
        <position position="20"/>
    </location>
    <ligand>
        <name>3-phosphoshikimate</name>
        <dbReference type="ChEBI" id="CHEBI:145989"/>
    </ligand>
</feature>
<accession>A0A0S4MXB8</accession>
<dbReference type="EMBL" id="FAOP01000004">
    <property type="protein sequence ID" value="CUU03639.1"/>
    <property type="molecule type" value="Genomic_DNA"/>
</dbReference>
<sequence>MKIKKASKVTGIIHSPGDKSISHRVALISALSNGENIIENFLISDDTLRTLACLEELGVDIELSEKLKIKGRGFKNFQKPNSTLYAGNSGTTIRLLSGILAGQNFNSEITGDDSLRRRPMMRIIKPLRMMGAKIEATGNGTAPLKIYAVENLNSIEYELEIPSAQVKSCIIFAGLHAEGKTKIIEKIQTRDHTERLLGLKVSSENGKKIIEVEPGIKIENKYYLIPGDISSSAFFIVAASIIPNSYVVVKNVSLNPTRTGFIDVLRKMGAVIELENVREVANEQLGDVIVKSGKEINLKNLTLSGDLIPSIIDEIPVLAIAGTVAEGVFEVRDAGDLRNKESDRIKAIVSNLRNMGVDVEEYDDGFSFEGRKKLKGTLIQTFNDHRIAMAFSIAGLIAEGETVIDDPECVKISFPNFYEILKNIQS</sequence>
<feature type="binding site" evidence="9">
    <location>
        <position position="90"/>
    </location>
    <ligand>
        <name>phosphoenolpyruvate</name>
        <dbReference type="ChEBI" id="CHEBI:58702"/>
    </ligand>
</feature>
<feature type="domain" description="Enolpyruvate transferase" evidence="10">
    <location>
        <begin position="4"/>
        <end position="421"/>
    </location>
</feature>
<dbReference type="RefSeq" id="WP_075426852.1">
    <property type="nucleotide sequence ID" value="NZ_CZVJ01000063.1"/>
</dbReference>
<evidence type="ECO:0000256" key="5">
    <source>
        <dbReference type="ARBA" id="ARBA00022605"/>
    </source>
</evidence>
<feature type="binding site" evidence="9">
    <location>
        <position position="19"/>
    </location>
    <ligand>
        <name>3-phosphoshikimate</name>
        <dbReference type="ChEBI" id="CHEBI:145989"/>
    </ligand>
</feature>
<dbReference type="NCBIfam" id="TIGR01356">
    <property type="entry name" value="aroA"/>
    <property type="match status" value="1"/>
</dbReference>
<dbReference type="CDD" id="cd01556">
    <property type="entry name" value="EPSP_synthase"/>
    <property type="match status" value="1"/>
</dbReference>
<dbReference type="InterPro" id="IPR023193">
    <property type="entry name" value="EPSP_synthase_CS"/>
</dbReference>